<dbReference type="Gene3D" id="3.40.33.10">
    <property type="entry name" value="CAP"/>
    <property type="match status" value="1"/>
</dbReference>
<dbReference type="SMART" id="SM00198">
    <property type="entry name" value="SCP"/>
    <property type="match status" value="1"/>
</dbReference>
<dbReference type="CDD" id="cd05380">
    <property type="entry name" value="CAP_euk"/>
    <property type="match status" value="1"/>
</dbReference>
<keyword evidence="4" id="KW-1185">Reference proteome</keyword>
<dbReference type="PRINTS" id="PR00838">
    <property type="entry name" value="V5ALLERGEN"/>
</dbReference>
<organism evidence="3 4">
    <name type="scientific">Tigriopus californicus</name>
    <name type="common">Marine copepod</name>
    <dbReference type="NCBI Taxonomy" id="6832"/>
    <lineage>
        <taxon>Eukaryota</taxon>
        <taxon>Metazoa</taxon>
        <taxon>Ecdysozoa</taxon>
        <taxon>Arthropoda</taxon>
        <taxon>Crustacea</taxon>
        <taxon>Multicrustacea</taxon>
        <taxon>Hexanauplia</taxon>
        <taxon>Copepoda</taxon>
        <taxon>Harpacticoida</taxon>
        <taxon>Harpacticidae</taxon>
        <taxon>Tigriopus</taxon>
    </lineage>
</organism>
<dbReference type="InterPro" id="IPR018244">
    <property type="entry name" value="Allrgn_V5/Tpx1_CS"/>
</dbReference>
<dbReference type="Pfam" id="PF00188">
    <property type="entry name" value="CAP"/>
    <property type="match status" value="1"/>
</dbReference>
<evidence type="ECO:0000259" key="2">
    <source>
        <dbReference type="SMART" id="SM00198"/>
    </source>
</evidence>
<dbReference type="SUPFAM" id="SSF55797">
    <property type="entry name" value="PR-1-like"/>
    <property type="match status" value="1"/>
</dbReference>
<dbReference type="Proteomes" id="UP000318571">
    <property type="component" value="Chromosome 8"/>
</dbReference>
<evidence type="ECO:0000313" key="3">
    <source>
        <dbReference type="EMBL" id="TRY61987.1"/>
    </source>
</evidence>
<dbReference type="GO" id="GO:0005576">
    <property type="term" value="C:extracellular region"/>
    <property type="evidence" value="ECO:0007669"/>
    <property type="project" value="InterPro"/>
</dbReference>
<dbReference type="OMA" id="NIFRMPR"/>
<dbReference type="InterPro" id="IPR035940">
    <property type="entry name" value="CAP_sf"/>
</dbReference>
<proteinExistence type="predicted"/>
<feature type="domain" description="SCP" evidence="2">
    <location>
        <begin position="60"/>
        <end position="200"/>
    </location>
</feature>
<feature type="signal peptide" evidence="1">
    <location>
        <begin position="1"/>
        <end position="26"/>
    </location>
</feature>
<dbReference type="InterPro" id="IPR014044">
    <property type="entry name" value="CAP_dom"/>
</dbReference>
<dbReference type="AlphaFoldDB" id="A0A553N960"/>
<keyword evidence="1" id="KW-0732">Signal</keyword>
<dbReference type="EMBL" id="VCGU01000459">
    <property type="protein sequence ID" value="TRY61987.1"/>
    <property type="molecule type" value="Genomic_DNA"/>
</dbReference>
<sequence length="358" mass="39618">MLHLSQFIRANLLLASILLAAVQSQGNNDYCQISPQHTVCRFQGLSERCGVPHAQGLNSNEMKTVVELHNKLRSGLANGQEGRGSPGPQPSAANMLEMVWDDELAAIAQRWADQCNFSHDDNRDVMRFRVGQNLYETTRSHDQRLEMTINEGVMGWYDEVKDVNNNIVDRIGCGHVSYMSGNWIKKLLVCNYGPTGNFIGSPMYEVGSPCSKCPSGTSCSLQYPGLCASNSGSSVIEENELFDPSKETTNNNGFFPIQNMHGPALDNVQLDNSIDSTPVKVMSNDGFDNHLSGPPSQNMFMSNGPFPNPPPQSLLPPVRLQPSANKPIRFGTPRPNRLRMPNLMQMLGNIFRMPRMFG</sequence>
<dbReference type="PRINTS" id="PR00837">
    <property type="entry name" value="V5TPXLIKE"/>
</dbReference>
<dbReference type="PANTHER" id="PTHR10334">
    <property type="entry name" value="CYSTEINE-RICH SECRETORY PROTEIN-RELATED"/>
    <property type="match status" value="1"/>
</dbReference>
<evidence type="ECO:0000313" key="4">
    <source>
        <dbReference type="Proteomes" id="UP000318571"/>
    </source>
</evidence>
<dbReference type="PROSITE" id="PS01010">
    <property type="entry name" value="CRISP_2"/>
    <property type="match status" value="1"/>
</dbReference>
<evidence type="ECO:0000256" key="1">
    <source>
        <dbReference type="SAM" id="SignalP"/>
    </source>
</evidence>
<gene>
    <name evidence="3" type="ORF">TCAL_10710</name>
</gene>
<accession>A0A553N960</accession>
<dbReference type="InterPro" id="IPR001283">
    <property type="entry name" value="CRISP-related"/>
</dbReference>
<protein>
    <recommendedName>
        <fullName evidence="2">SCP domain-containing protein</fullName>
    </recommendedName>
</protein>
<reference evidence="3 4" key="1">
    <citation type="journal article" date="2018" name="Nat. Ecol. Evol.">
        <title>Genomic signatures of mitonuclear coevolution across populations of Tigriopus californicus.</title>
        <authorList>
            <person name="Barreto F.S."/>
            <person name="Watson E.T."/>
            <person name="Lima T.G."/>
            <person name="Willett C.S."/>
            <person name="Edmands S."/>
            <person name="Li W."/>
            <person name="Burton R.S."/>
        </authorList>
    </citation>
    <scope>NUCLEOTIDE SEQUENCE [LARGE SCALE GENOMIC DNA]</scope>
    <source>
        <strain evidence="3 4">San Diego</strain>
    </source>
</reference>
<dbReference type="InterPro" id="IPR002413">
    <property type="entry name" value="V5_allergen-like"/>
</dbReference>
<feature type="chain" id="PRO_5022069697" description="SCP domain-containing protein" evidence="1">
    <location>
        <begin position="27"/>
        <end position="358"/>
    </location>
</feature>
<name>A0A553N960_TIGCA</name>
<comment type="caution">
    <text evidence="3">The sequence shown here is derived from an EMBL/GenBank/DDBJ whole genome shotgun (WGS) entry which is preliminary data.</text>
</comment>